<evidence type="ECO:0000259" key="6">
    <source>
        <dbReference type="Pfam" id="PF01049"/>
    </source>
</evidence>
<evidence type="ECO:0000313" key="7">
    <source>
        <dbReference type="EMBL" id="MEQ2288694.1"/>
    </source>
</evidence>
<evidence type="ECO:0000313" key="8">
    <source>
        <dbReference type="Proteomes" id="UP001469553"/>
    </source>
</evidence>
<comment type="caution">
    <text evidence="7">The sequence shown here is derived from an EMBL/GenBank/DDBJ whole genome shotgun (WGS) entry which is preliminary data.</text>
</comment>
<keyword evidence="8" id="KW-1185">Reference proteome</keyword>
<dbReference type="EMBL" id="JAHRIP010021316">
    <property type="protein sequence ID" value="MEQ2288694.1"/>
    <property type="molecule type" value="Genomic_DNA"/>
</dbReference>
<keyword evidence="4" id="KW-0472">Membrane</keyword>
<dbReference type="InterPro" id="IPR009122">
    <property type="entry name" value="Desmosomal_cadherin"/>
</dbReference>
<dbReference type="Pfam" id="PF01049">
    <property type="entry name" value="CADH_Y-type_LIR"/>
    <property type="match status" value="1"/>
</dbReference>
<feature type="domain" description="Cadherin Y-type LIR-motif" evidence="6">
    <location>
        <begin position="159"/>
        <end position="210"/>
    </location>
</feature>
<organism evidence="7 8">
    <name type="scientific">Ameca splendens</name>
    <dbReference type="NCBI Taxonomy" id="208324"/>
    <lineage>
        <taxon>Eukaryota</taxon>
        <taxon>Metazoa</taxon>
        <taxon>Chordata</taxon>
        <taxon>Craniata</taxon>
        <taxon>Vertebrata</taxon>
        <taxon>Euteleostomi</taxon>
        <taxon>Actinopterygii</taxon>
        <taxon>Neopterygii</taxon>
        <taxon>Teleostei</taxon>
        <taxon>Neoteleostei</taxon>
        <taxon>Acanthomorphata</taxon>
        <taxon>Ovalentaria</taxon>
        <taxon>Atherinomorphae</taxon>
        <taxon>Cyprinodontiformes</taxon>
        <taxon>Goodeidae</taxon>
        <taxon>Ameca</taxon>
    </lineage>
</organism>
<name>A0ABV0Y4X7_9TELE</name>
<dbReference type="InterPro" id="IPR027397">
    <property type="entry name" value="Catenin-bd_sf"/>
</dbReference>
<accession>A0ABV0Y4X7</accession>
<keyword evidence="3" id="KW-0812">Transmembrane</keyword>
<keyword evidence="2" id="KW-1003">Cell membrane</keyword>
<evidence type="ECO:0000256" key="2">
    <source>
        <dbReference type="ARBA" id="ARBA00022475"/>
    </source>
</evidence>
<dbReference type="InterPro" id="IPR000233">
    <property type="entry name" value="Cadherin_Y-type_LIR"/>
</dbReference>
<comment type="subcellular location">
    <subcellularLocation>
        <location evidence="1">Cell membrane</location>
    </subcellularLocation>
</comment>
<evidence type="ECO:0000256" key="3">
    <source>
        <dbReference type="ARBA" id="ARBA00022692"/>
    </source>
</evidence>
<dbReference type="PRINTS" id="PR01818">
    <property type="entry name" value="DESMOCADHERN"/>
</dbReference>
<reference evidence="7 8" key="1">
    <citation type="submission" date="2021-06" db="EMBL/GenBank/DDBJ databases">
        <authorList>
            <person name="Palmer J.M."/>
        </authorList>
    </citation>
    <scope>NUCLEOTIDE SEQUENCE [LARGE SCALE GENOMIC DNA]</scope>
    <source>
        <strain evidence="7 8">AS_MEX2019</strain>
        <tissue evidence="7">Muscle</tissue>
    </source>
</reference>
<gene>
    <name evidence="7" type="ORF">AMECASPLE_025433</name>
</gene>
<sequence>IPLLLVYCQCGGANTIFSDQFSDLPFDTKEHLINYQTEGLGEDKEIPFHLVPVKCGTQQITEAVPGPNFNTVSSAFIEKLQNQTCMYNESGQMIQQTSPKIMDTNDTYRFSTELYNQSNETDTFSRKTQNIQQTISLFEDMALPDAILNDYFSQKSVFAVPAGDSLLEYDYEGEGDSAGSVGSCYLLEPDNDLNFLTDLGPKFRTLADICSPLTLTSKTLVTPKASGSVKATTNIIEPVFKPKFDNAFQTKHVDVETAKVASSADVIQSSVSTVTKESTTTTLPHSSTTSIRHSAKLSYPPQTVVLQQPPVYYTTSPALQPMHYIVQPDVQNKFVLGDGTHGNNFPGFYVINDPKSMPGLGFGSTQSSLSGLVIQDTESLKSPASPTGSLRATMLLPSQAVSQAYVGSSTLWGQNLGSNYVLLKDKVQELDPGSPQGILPRDAILVQKAATPQGVLGLAAQDNVCIYFLVKQANGDGVVVLKLYSGQISFPQKGEIGFGSFNVLKSLNKQTKMRMGCMEAVTPKGRQTKIWLCKERINKLIINKLHRSFQLNQAIQTFCILSYRQELSVDFQTYSTSFDGNSVSKRKTSNMIEEIVKMKLPEKEDLQETIIVKIAGNTCIKAFQNQESELSLFKMPSKSIHIDLAFFSFSSITSCNLNISMMRFCVMELHKS</sequence>
<keyword evidence="5" id="KW-0325">Glycoprotein</keyword>
<keyword evidence="4" id="KW-1133">Transmembrane helix</keyword>
<proteinExistence type="predicted"/>
<evidence type="ECO:0000256" key="1">
    <source>
        <dbReference type="ARBA" id="ARBA00004236"/>
    </source>
</evidence>
<evidence type="ECO:0000256" key="5">
    <source>
        <dbReference type="ARBA" id="ARBA00023180"/>
    </source>
</evidence>
<dbReference type="Gene3D" id="4.10.900.10">
    <property type="entry name" value="TCF3-CBD (Catenin binding domain)"/>
    <property type="match status" value="1"/>
</dbReference>
<evidence type="ECO:0000256" key="4">
    <source>
        <dbReference type="ARBA" id="ARBA00022989"/>
    </source>
</evidence>
<protein>
    <recommendedName>
        <fullName evidence="6">Cadherin Y-type LIR-motif domain-containing protein</fullName>
    </recommendedName>
</protein>
<dbReference type="Proteomes" id="UP001469553">
    <property type="component" value="Unassembled WGS sequence"/>
</dbReference>
<feature type="non-terminal residue" evidence="7">
    <location>
        <position position="1"/>
    </location>
</feature>